<dbReference type="STRING" id="337451.A0A3S3N518"/>
<organism evidence="2 3">
    <name type="scientific">Cinnamomum micranthum f. kanehirae</name>
    <dbReference type="NCBI Taxonomy" id="337451"/>
    <lineage>
        <taxon>Eukaryota</taxon>
        <taxon>Viridiplantae</taxon>
        <taxon>Streptophyta</taxon>
        <taxon>Embryophyta</taxon>
        <taxon>Tracheophyta</taxon>
        <taxon>Spermatophyta</taxon>
        <taxon>Magnoliopsida</taxon>
        <taxon>Magnoliidae</taxon>
        <taxon>Laurales</taxon>
        <taxon>Lauraceae</taxon>
        <taxon>Cinnamomum</taxon>
    </lineage>
</organism>
<accession>A0A3S3N518</accession>
<dbReference type="SMART" id="SM00579">
    <property type="entry name" value="FBD"/>
    <property type="match status" value="1"/>
</dbReference>
<dbReference type="Pfam" id="PF08387">
    <property type="entry name" value="FBD"/>
    <property type="match status" value="1"/>
</dbReference>
<evidence type="ECO:0000259" key="1">
    <source>
        <dbReference type="PROSITE" id="PS50181"/>
    </source>
</evidence>
<comment type="caution">
    <text evidence="2">The sequence shown here is derived from an EMBL/GenBank/DDBJ whole genome shotgun (WGS) entry which is preliminary data.</text>
</comment>
<dbReference type="InterPro" id="IPR036047">
    <property type="entry name" value="F-box-like_dom_sf"/>
</dbReference>
<dbReference type="InterPro" id="IPR050232">
    <property type="entry name" value="FBL13/AtMIF1-like"/>
</dbReference>
<dbReference type="Gene3D" id="1.20.1280.50">
    <property type="match status" value="1"/>
</dbReference>
<dbReference type="OrthoDB" id="1939276at2759"/>
<gene>
    <name evidence="2" type="ORF">CKAN_01740800</name>
</gene>
<dbReference type="InterPro" id="IPR001810">
    <property type="entry name" value="F-box_dom"/>
</dbReference>
<dbReference type="InterPro" id="IPR055357">
    <property type="entry name" value="LRR_At1g61320_AtMIF1"/>
</dbReference>
<dbReference type="PANTHER" id="PTHR31900">
    <property type="entry name" value="F-BOX/RNI SUPERFAMILY PROTEIN-RELATED"/>
    <property type="match status" value="1"/>
</dbReference>
<dbReference type="EMBL" id="QPKB01000007">
    <property type="protein sequence ID" value="RWR88400.1"/>
    <property type="molecule type" value="Genomic_DNA"/>
</dbReference>
<dbReference type="AlphaFoldDB" id="A0A3S3N518"/>
<evidence type="ECO:0000313" key="3">
    <source>
        <dbReference type="Proteomes" id="UP000283530"/>
    </source>
</evidence>
<dbReference type="Pfam" id="PF00646">
    <property type="entry name" value="F-box"/>
    <property type="match status" value="1"/>
</dbReference>
<dbReference type="Proteomes" id="UP000283530">
    <property type="component" value="Unassembled WGS sequence"/>
</dbReference>
<dbReference type="Pfam" id="PF23622">
    <property type="entry name" value="LRR_At1g61320_AtMIF1"/>
    <property type="match status" value="1"/>
</dbReference>
<protein>
    <submittedName>
        <fullName evidence="2">Putative F-box protein</fullName>
    </submittedName>
</protein>
<dbReference type="PANTHER" id="PTHR31900:SF27">
    <property type="entry name" value="FBD DOMAIN-CONTAINING PROTEIN"/>
    <property type="match status" value="1"/>
</dbReference>
<reference evidence="2 3" key="1">
    <citation type="journal article" date="2019" name="Nat. Plants">
        <title>Stout camphor tree genome fills gaps in understanding of flowering plant genome evolution.</title>
        <authorList>
            <person name="Chaw S.M."/>
            <person name="Liu Y.C."/>
            <person name="Wu Y.W."/>
            <person name="Wang H.Y."/>
            <person name="Lin C.I."/>
            <person name="Wu C.S."/>
            <person name="Ke H.M."/>
            <person name="Chang L.Y."/>
            <person name="Hsu C.Y."/>
            <person name="Yang H.T."/>
            <person name="Sudianto E."/>
            <person name="Hsu M.H."/>
            <person name="Wu K.P."/>
            <person name="Wang L.N."/>
            <person name="Leebens-Mack J.H."/>
            <person name="Tsai I.J."/>
        </authorList>
    </citation>
    <scope>NUCLEOTIDE SEQUENCE [LARGE SCALE GENOMIC DNA]</scope>
    <source>
        <strain evidence="3">cv. Chaw 1501</strain>
        <tissue evidence="2">Young leaves</tissue>
    </source>
</reference>
<name>A0A3S3N518_9MAGN</name>
<dbReference type="SUPFAM" id="SSF52047">
    <property type="entry name" value="RNI-like"/>
    <property type="match status" value="1"/>
</dbReference>
<dbReference type="SUPFAM" id="SSF81383">
    <property type="entry name" value="F-box domain"/>
    <property type="match status" value="1"/>
</dbReference>
<dbReference type="Gene3D" id="3.80.10.10">
    <property type="entry name" value="Ribonuclease Inhibitor"/>
    <property type="match status" value="1"/>
</dbReference>
<dbReference type="InterPro" id="IPR032675">
    <property type="entry name" value="LRR_dom_sf"/>
</dbReference>
<dbReference type="InterPro" id="IPR006566">
    <property type="entry name" value="FBD"/>
</dbReference>
<feature type="domain" description="F-box" evidence="1">
    <location>
        <begin position="15"/>
        <end position="63"/>
    </location>
</feature>
<evidence type="ECO:0000313" key="2">
    <source>
        <dbReference type="EMBL" id="RWR88400.1"/>
    </source>
</evidence>
<dbReference type="PROSITE" id="PS50181">
    <property type="entry name" value="FBOX"/>
    <property type="match status" value="1"/>
</dbReference>
<sequence>MDRKSKKRAAKKSEVDRLSSLPECLLHHILSFLEMKDVILAGLSSRRLREISTSVPNLHFDFCKSLCEEDFVTFVYQTIVLSSAPKIHKFQLRSPCDSDYVPHIDAWIDFAIRKGVRELDLFFVMKHGNDPYKLPTWLLRCETLVSLNLKNCVFTICNFTMFSNLTSFHLSSKDIRDGLVENLLKECPLLEDLSIEGYFLCPLLKIRSSLSSSSSTSLRLKRLRIEGGHNESIEIEAPNLQFLKIRSGNVGRCSFGDMVFLREAYIDVSYPPGSTSEFISILESSLQNLRHASVLKLSSTCLQVMPIPTFEDPHSYFFKTKHLILRTRVQKYEIPGIANLLWSSPDLENLVIDLVPSNCICDKECNNKYDFDEREYWESLTATFQCLVHQLKTIKITGFMGGDSLDPGIKGSSFHVKDEQIKLVKFLLKNAMVLKKMTVHVSRPKFVREIQWLEMMLRVTQKLLAFPRASSHAEVLFQNE</sequence>
<keyword evidence="3" id="KW-1185">Reference proteome</keyword>
<proteinExistence type="predicted"/>